<dbReference type="Pfam" id="PF02782">
    <property type="entry name" value="FGGY_C"/>
    <property type="match status" value="1"/>
</dbReference>
<keyword evidence="8" id="KW-1185">Reference proteome</keyword>
<dbReference type="PROSITE" id="PS00445">
    <property type="entry name" value="FGGY_KINASES_2"/>
    <property type="match status" value="1"/>
</dbReference>
<proteinExistence type="inferred from homology"/>
<dbReference type="InterPro" id="IPR000577">
    <property type="entry name" value="Carb_kinase_FGGY"/>
</dbReference>
<dbReference type="InterPro" id="IPR018484">
    <property type="entry name" value="FGGY_N"/>
</dbReference>
<dbReference type="EMBL" id="RXFQ01000007">
    <property type="protein sequence ID" value="RSZ36397.1"/>
    <property type="molecule type" value="Genomic_DNA"/>
</dbReference>
<evidence type="ECO:0000259" key="6">
    <source>
        <dbReference type="Pfam" id="PF02782"/>
    </source>
</evidence>
<evidence type="ECO:0000259" key="5">
    <source>
        <dbReference type="Pfam" id="PF00370"/>
    </source>
</evidence>
<dbReference type="PIRSF" id="PIRSF000538">
    <property type="entry name" value="GlpK"/>
    <property type="match status" value="1"/>
</dbReference>
<dbReference type="InterPro" id="IPR018483">
    <property type="entry name" value="Carb_kinase_FGGY_CS"/>
</dbReference>
<feature type="domain" description="Carbohydrate kinase FGGY N-terminal" evidence="5">
    <location>
        <begin position="6"/>
        <end position="250"/>
    </location>
</feature>
<evidence type="ECO:0000313" key="7">
    <source>
        <dbReference type="EMBL" id="RSZ36397.1"/>
    </source>
</evidence>
<dbReference type="Proteomes" id="UP000271137">
    <property type="component" value="Unassembled WGS sequence"/>
</dbReference>
<dbReference type="Pfam" id="PF00370">
    <property type="entry name" value="FGGY_N"/>
    <property type="match status" value="1"/>
</dbReference>
<dbReference type="InterPro" id="IPR018485">
    <property type="entry name" value="FGGY_C"/>
</dbReference>
<keyword evidence="2 4" id="KW-0808">Transferase</keyword>
<protein>
    <submittedName>
        <fullName evidence="7">Carbohydrate kinase</fullName>
    </submittedName>
</protein>
<feature type="domain" description="Carbohydrate kinase FGGY C-terminal" evidence="6">
    <location>
        <begin position="263"/>
        <end position="440"/>
    </location>
</feature>
<evidence type="ECO:0000313" key="8">
    <source>
        <dbReference type="Proteomes" id="UP000271137"/>
    </source>
</evidence>
<evidence type="ECO:0000256" key="1">
    <source>
        <dbReference type="ARBA" id="ARBA00009156"/>
    </source>
</evidence>
<dbReference type="PANTHER" id="PTHR43095">
    <property type="entry name" value="SUGAR KINASE"/>
    <property type="match status" value="1"/>
</dbReference>
<name>A0ABY0A635_9BURK</name>
<dbReference type="RefSeq" id="WP_125965455.1">
    <property type="nucleotide sequence ID" value="NZ_RXFQ01000007.1"/>
</dbReference>
<sequence length="498" mass="50342">MKSNILIGVDMGSSSLKALALEAASGRTVALSRMPLPHDRLPGGGCEVGAPAIRAALTRVLQDVARQLGPRAAEVRAMACTGHGAGLYALDAGNRLAGGRAIASTDQRADARARALAASHGAQLFEDVGCSPWPGQPTVIAAELLGADAVQRGELHRLLFAKDYLGFLLTGQIATDASDASTAGLVSLATGSWSRTAFEASGIAELGARAFGPIVPSGTVIGKLLPAEAALCGLPAGIPVAMGAIDLLASMTAIRAEGRGRAVSVLGTWCVNAVVGPVMAPKPAVAAIVNFGRGNARLYMENSPSSMANIAWLAGVLALPDARAVVDLAMTVPLGASGLRFLPFVNGGGGVTAGFVGLKSHHTRADMARAVVDAVAALHARHTARLAAAGIAVGQTTVLGGGAGDARLVRLLAAFLGRPVERCADDETGARGAAIYAAMSQGLGDASQGSALLAPCDVIEPDAREARAHADFNAGFNELIDSMSPVFTHVAGSAKVFL</sequence>
<dbReference type="SUPFAM" id="SSF53067">
    <property type="entry name" value="Actin-like ATPase domain"/>
    <property type="match status" value="2"/>
</dbReference>
<reference evidence="7 8" key="1">
    <citation type="submission" date="2018-12" db="EMBL/GenBank/DDBJ databases">
        <title>The genome sequences of strain 502.</title>
        <authorList>
            <person name="Gao J."/>
            <person name="Sun J."/>
        </authorList>
    </citation>
    <scope>NUCLEOTIDE SEQUENCE [LARGE SCALE GENOMIC DNA]</scope>
    <source>
        <strain evidence="7 8">502</strain>
    </source>
</reference>
<evidence type="ECO:0000256" key="4">
    <source>
        <dbReference type="RuleBase" id="RU003733"/>
    </source>
</evidence>
<organism evidence="7 8">
    <name type="scientific">Variovorax beijingensis</name>
    <dbReference type="NCBI Taxonomy" id="2496117"/>
    <lineage>
        <taxon>Bacteria</taxon>
        <taxon>Pseudomonadati</taxon>
        <taxon>Pseudomonadota</taxon>
        <taxon>Betaproteobacteria</taxon>
        <taxon>Burkholderiales</taxon>
        <taxon>Comamonadaceae</taxon>
        <taxon>Variovorax</taxon>
    </lineage>
</organism>
<comment type="similarity">
    <text evidence="1 4">Belongs to the FGGY kinase family.</text>
</comment>
<dbReference type="InterPro" id="IPR043129">
    <property type="entry name" value="ATPase_NBD"/>
</dbReference>
<accession>A0ABY0A635</accession>
<dbReference type="Gene3D" id="3.30.420.40">
    <property type="match status" value="2"/>
</dbReference>
<evidence type="ECO:0000256" key="3">
    <source>
        <dbReference type="ARBA" id="ARBA00022777"/>
    </source>
</evidence>
<dbReference type="PANTHER" id="PTHR43095:SF3">
    <property type="entry name" value="L-XYLULOSE_3-KETO-L-GULONATE KINASE"/>
    <property type="match status" value="1"/>
</dbReference>
<keyword evidence="3 4" id="KW-0418">Kinase</keyword>
<dbReference type="InterPro" id="IPR050406">
    <property type="entry name" value="FGGY_Carb_Kinase"/>
</dbReference>
<evidence type="ECO:0000256" key="2">
    <source>
        <dbReference type="ARBA" id="ARBA00022679"/>
    </source>
</evidence>
<dbReference type="GO" id="GO:0016301">
    <property type="term" value="F:kinase activity"/>
    <property type="evidence" value="ECO:0007669"/>
    <property type="project" value="UniProtKB-KW"/>
</dbReference>
<gene>
    <name evidence="7" type="ORF">EJO66_14140</name>
</gene>
<comment type="caution">
    <text evidence="7">The sequence shown here is derived from an EMBL/GenBank/DDBJ whole genome shotgun (WGS) entry which is preliminary data.</text>
</comment>